<evidence type="ECO:0000313" key="1">
    <source>
        <dbReference type="EMBL" id="AWI09263.1"/>
    </source>
</evidence>
<proteinExistence type="predicted"/>
<dbReference type="KEGG" id="elut:CKA38_08425"/>
<protein>
    <submittedName>
        <fullName evidence="1">Uncharacterized protein</fullName>
    </submittedName>
</protein>
<gene>
    <name evidence="1" type="ORF">CKA38_08425</name>
</gene>
<sequence>MTQPPQISPRQTMPNCDFYATAADHAPLLEWLLAENTCSIYELSSIGENPLRRFTSAAEIMDEFKRTYTNGVPWHSVYLQLHVNGSGPMPKPRRIDINPDAQARCGFRYRYAMEGWSLVQLYLSVPRHNKRFLDNSHTNHNSQKRAETWAAVSNNLGNPSAWDYKKITSFSSRLNREIRKRAVAKLGSRPVLPGALAEWKNGGTLGVYNIATHAKSLAQS</sequence>
<accession>A0A2U8E313</accession>
<name>A0A2U8E313_9BACT</name>
<organism evidence="1 2">
    <name type="scientific">Ereboglobus luteus</name>
    <dbReference type="NCBI Taxonomy" id="1796921"/>
    <lineage>
        <taxon>Bacteria</taxon>
        <taxon>Pseudomonadati</taxon>
        <taxon>Verrucomicrobiota</taxon>
        <taxon>Opitutia</taxon>
        <taxon>Opitutales</taxon>
        <taxon>Opitutaceae</taxon>
        <taxon>Ereboglobus</taxon>
    </lineage>
</organism>
<dbReference type="Proteomes" id="UP000244896">
    <property type="component" value="Chromosome"/>
</dbReference>
<dbReference type="EMBL" id="CP023004">
    <property type="protein sequence ID" value="AWI09263.1"/>
    <property type="molecule type" value="Genomic_DNA"/>
</dbReference>
<evidence type="ECO:0000313" key="2">
    <source>
        <dbReference type="Proteomes" id="UP000244896"/>
    </source>
</evidence>
<keyword evidence="2" id="KW-1185">Reference proteome</keyword>
<reference evidence="1 2" key="1">
    <citation type="journal article" date="2018" name="Syst. Appl. Microbiol.">
        <title>Ereboglobus luteus gen. nov. sp. nov. from cockroach guts, and new insights into the oxygen relationship of the genera Opitutus and Didymococcus (Verrucomicrobia: Opitutaceae).</title>
        <authorList>
            <person name="Tegtmeier D."/>
            <person name="Belitz A."/>
            <person name="Radek R."/>
            <person name="Heimerl T."/>
            <person name="Brune A."/>
        </authorList>
    </citation>
    <scope>NUCLEOTIDE SEQUENCE [LARGE SCALE GENOMIC DNA]</scope>
    <source>
        <strain evidence="1 2">Ho45</strain>
    </source>
</reference>
<dbReference type="AlphaFoldDB" id="A0A2U8E313"/>